<dbReference type="Gene3D" id="3.40.366.10">
    <property type="entry name" value="Malonyl-Coenzyme A Acyl Carrier Protein, domain 2"/>
    <property type="match status" value="1"/>
</dbReference>
<dbReference type="Pfam" id="PF21089">
    <property type="entry name" value="PKS_DH_N"/>
    <property type="match status" value="1"/>
</dbReference>
<dbReference type="InterPro" id="IPR036736">
    <property type="entry name" value="ACP-like_sf"/>
</dbReference>
<dbReference type="CDD" id="cd00833">
    <property type="entry name" value="PKS"/>
    <property type="match status" value="1"/>
</dbReference>
<dbReference type="Pfam" id="PF02801">
    <property type="entry name" value="Ketoacyl-synt_C"/>
    <property type="match status" value="1"/>
</dbReference>
<dbReference type="EMBL" id="JACCJB010000005">
    <property type="protein sequence ID" value="KAF6226829.1"/>
    <property type="molecule type" value="Genomic_DNA"/>
</dbReference>
<dbReference type="InterPro" id="IPR016035">
    <property type="entry name" value="Acyl_Trfase/lysoPLipase"/>
</dbReference>
<dbReference type="Proteomes" id="UP000593566">
    <property type="component" value="Unassembled WGS sequence"/>
</dbReference>
<evidence type="ECO:0000256" key="5">
    <source>
        <dbReference type="PROSITE-ProRule" id="PRU01363"/>
    </source>
</evidence>
<dbReference type="Gene3D" id="3.40.47.10">
    <property type="match status" value="1"/>
</dbReference>
<dbReference type="GO" id="GO:0044550">
    <property type="term" value="P:secondary metabolite biosynthetic process"/>
    <property type="evidence" value="ECO:0007669"/>
    <property type="project" value="TreeGrafter"/>
</dbReference>
<comment type="caution">
    <text evidence="8">The sequence shown here is derived from an EMBL/GenBank/DDBJ whole genome shotgun (WGS) entry which is preliminary data.</text>
</comment>
<name>A0A8H6CNK1_9LECA</name>
<dbReference type="PROSITE" id="PS00606">
    <property type="entry name" value="KS3_1"/>
    <property type="match status" value="1"/>
</dbReference>
<dbReference type="GO" id="GO:0004312">
    <property type="term" value="F:fatty acid synthase activity"/>
    <property type="evidence" value="ECO:0007669"/>
    <property type="project" value="TreeGrafter"/>
</dbReference>
<evidence type="ECO:0000259" key="6">
    <source>
        <dbReference type="PROSITE" id="PS52004"/>
    </source>
</evidence>
<dbReference type="PROSITE" id="PS52004">
    <property type="entry name" value="KS3_2"/>
    <property type="match status" value="1"/>
</dbReference>
<evidence type="ECO:0000256" key="1">
    <source>
        <dbReference type="ARBA" id="ARBA00022450"/>
    </source>
</evidence>
<dbReference type="InterPro" id="IPR057326">
    <property type="entry name" value="KR_dom"/>
</dbReference>
<dbReference type="InterPro" id="IPR014043">
    <property type="entry name" value="Acyl_transferase_dom"/>
</dbReference>
<dbReference type="RefSeq" id="XP_037155138.1">
    <property type="nucleotide sequence ID" value="XM_037299137.1"/>
</dbReference>
<gene>
    <name evidence="8" type="ORF">HO133_008270</name>
</gene>
<dbReference type="SMART" id="SM00826">
    <property type="entry name" value="PKS_DH"/>
    <property type="match status" value="1"/>
</dbReference>
<dbReference type="SUPFAM" id="SSF52151">
    <property type="entry name" value="FabD/lysophospholipase-like"/>
    <property type="match status" value="1"/>
</dbReference>
<dbReference type="SMART" id="SM00825">
    <property type="entry name" value="PKS_KS"/>
    <property type="match status" value="1"/>
</dbReference>
<dbReference type="GO" id="GO:0006633">
    <property type="term" value="P:fatty acid biosynthetic process"/>
    <property type="evidence" value="ECO:0007669"/>
    <property type="project" value="InterPro"/>
</dbReference>
<keyword evidence="9" id="KW-1185">Reference proteome</keyword>
<dbReference type="InterPro" id="IPR032821">
    <property type="entry name" value="PKS_assoc"/>
</dbReference>
<dbReference type="SMART" id="SM00827">
    <property type="entry name" value="PKS_AT"/>
    <property type="match status" value="1"/>
</dbReference>
<evidence type="ECO:0000256" key="4">
    <source>
        <dbReference type="ARBA" id="ARBA00023268"/>
    </source>
</evidence>
<dbReference type="Pfam" id="PF08659">
    <property type="entry name" value="KR"/>
    <property type="match status" value="1"/>
</dbReference>
<dbReference type="InterPro" id="IPR016036">
    <property type="entry name" value="Malonyl_transacylase_ACP-bd"/>
</dbReference>
<protein>
    <submittedName>
        <fullName evidence="8">Uncharacterized protein</fullName>
    </submittedName>
</protein>
<dbReference type="PANTHER" id="PTHR43775">
    <property type="entry name" value="FATTY ACID SYNTHASE"/>
    <property type="match status" value="1"/>
</dbReference>
<dbReference type="PANTHER" id="PTHR43775:SF37">
    <property type="entry name" value="SI:DKEY-61P9.11"/>
    <property type="match status" value="1"/>
</dbReference>
<dbReference type="GO" id="GO:0004315">
    <property type="term" value="F:3-oxoacyl-[acyl-carrier-protein] synthase activity"/>
    <property type="evidence" value="ECO:0007669"/>
    <property type="project" value="InterPro"/>
</dbReference>
<dbReference type="InterPro" id="IPR050091">
    <property type="entry name" value="PKS_NRPS_Biosynth_Enz"/>
</dbReference>
<dbReference type="Gene3D" id="3.90.180.10">
    <property type="entry name" value="Medium-chain alcohol dehydrogenases, catalytic domain"/>
    <property type="match status" value="1"/>
</dbReference>
<dbReference type="SUPFAM" id="SSF53901">
    <property type="entry name" value="Thiolase-like"/>
    <property type="match status" value="1"/>
</dbReference>
<dbReference type="InterPro" id="IPR020807">
    <property type="entry name" value="PKS_DH"/>
</dbReference>
<keyword evidence="4" id="KW-0511">Multifunctional enzyme</keyword>
<keyword evidence="1" id="KW-0596">Phosphopantetheine</keyword>
<dbReference type="InterPro" id="IPR049900">
    <property type="entry name" value="PKS_mFAS_DH"/>
</dbReference>
<dbReference type="InterPro" id="IPR011032">
    <property type="entry name" value="GroES-like_sf"/>
</dbReference>
<dbReference type="InterPro" id="IPR014031">
    <property type="entry name" value="Ketoacyl_synth_C"/>
</dbReference>
<organism evidence="8 9">
    <name type="scientific">Letharia lupina</name>
    <dbReference type="NCBI Taxonomy" id="560253"/>
    <lineage>
        <taxon>Eukaryota</taxon>
        <taxon>Fungi</taxon>
        <taxon>Dikarya</taxon>
        <taxon>Ascomycota</taxon>
        <taxon>Pezizomycotina</taxon>
        <taxon>Lecanoromycetes</taxon>
        <taxon>OSLEUM clade</taxon>
        <taxon>Lecanoromycetidae</taxon>
        <taxon>Lecanorales</taxon>
        <taxon>Lecanorineae</taxon>
        <taxon>Parmeliaceae</taxon>
        <taxon>Letharia</taxon>
    </lineage>
</organism>
<dbReference type="SUPFAM" id="SSF55048">
    <property type="entry name" value="Probable ACP-binding domain of malonyl-CoA ACP transacylase"/>
    <property type="match status" value="1"/>
</dbReference>
<evidence type="ECO:0000256" key="2">
    <source>
        <dbReference type="ARBA" id="ARBA00022553"/>
    </source>
</evidence>
<dbReference type="SMART" id="SM00822">
    <property type="entry name" value="PKS_KR"/>
    <property type="match status" value="1"/>
</dbReference>
<feature type="region of interest" description="N-terminal hotdog fold" evidence="5">
    <location>
        <begin position="835"/>
        <end position="969"/>
    </location>
</feature>
<dbReference type="InterPro" id="IPR018201">
    <property type="entry name" value="Ketoacyl_synth_AS"/>
</dbReference>
<accession>A0A8H6CNK1</accession>
<feature type="region of interest" description="C-terminal hotdog fold" evidence="5">
    <location>
        <begin position="982"/>
        <end position="1113"/>
    </location>
</feature>
<dbReference type="SMART" id="SM00823">
    <property type="entry name" value="PKS_PP"/>
    <property type="match status" value="1"/>
</dbReference>
<dbReference type="SUPFAM" id="SSF51735">
    <property type="entry name" value="NAD(P)-binding Rossmann-fold domains"/>
    <property type="match status" value="1"/>
</dbReference>
<dbReference type="InterPro" id="IPR020806">
    <property type="entry name" value="PKS_PP-bd"/>
</dbReference>
<keyword evidence="3" id="KW-0808">Transferase</keyword>
<dbReference type="InterPro" id="IPR014030">
    <property type="entry name" value="Ketoacyl_synth_N"/>
</dbReference>
<evidence type="ECO:0000256" key="3">
    <source>
        <dbReference type="ARBA" id="ARBA00022679"/>
    </source>
</evidence>
<keyword evidence="2" id="KW-0597">Phosphoprotein</keyword>
<dbReference type="Pfam" id="PF00698">
    <property type="entry name" value="Acyl_transf_1"/>
    <property type="match status" value="1"/>
</dbReference>
<reference evidence="8 9" key="1">
    <citation type="journal article" date="2020" name="Genomics">
        <title>Complete, high-quality genomes from long-read metagenomic sequencing of two wolf lichen thalli reveals enigmatic genome architecture.</title>
        <authorList>
            <person name="McKenzie S.K."/>
            <person name="Walston R.F."/>
            <person name="Allen J.L."/>
        </authorList>
    </citation>
    <scope>NUCLEOTIDE SEQUENCE [LARGE SCALE GENOMIC DNA]</scope>
    <source>
        <strain evidence="8">WasteWater1</strain>
    </source>
</reference>
<dbReference type="InterPro" id="IPR001227">
    <property type="entry name" value="Ac_transferase_dom_sf"/>
</dbReference>
<comment type="caution">
    <text evidence="5">Lacks conserved residue(s) required for the propagation of feature annotation.</text>
</comment>
<dbReference type="SUPFAM" id="SSF50129">
    <property type="entry name" value="GroES-like"/>
    <property type="match status" value="1"/>
</dbReference>
<dbReference type="InterPro" id="IPR036291">
    <property type="entry name" value="NAD(P)-bd_dom_sf"/>
</dbReference>
<dbReference type="InterPro" id="IPR049552">
    <property type="entry name" value="PKS_DH_N"/>
</dbReference>
<evidence type="ECO:0000313" key="8">
    <source>
        <dbReference type="EMBL" id="KAF6226829.1"/>
    </source>
</evidence>
<dbReference type="InterPro" id="IPR016039">
    <property type="entry name" value="Thiolase-like"/>
</dbReference>
<sequence length="2110" mass="230370">MSRENEKDIAVIGMSCRVAGANSPSDLWDLLASSRDVQSKITRFNSEGFYHPDGGPRKGLTNVNKAYMLDDNIIDKFDNAFFYITPLEAVAMDPQQRMLLEIAYEAIENAGIPLDDFAGTDTAVFAGMEGCEYHTIAARDLDATPRYLATGTPICMAANRISYFFDLSGPSMSVDTACSSAMAALHQAVRTLQHGDSKMAVVCGAKLILSPDMFMPSSELGFLSPTGRCHTFDAAADGYGRGEGVIALLLKPLKKALADRDPIRAVIKGTRLNQDGKTQGITLPSADAQKCNMQALYKELSISPADIQYLEAHGTGTVAGDPLEFSAINSVFGQSRGAVDPLVVGSVKSNIGHLEACSALGSVMKVAQCLERAQIPPQMNFRVPNPNIDFQNVTIPNQMTSWPTSNDGSRRAAVNTFGAGGTNGHAVLEAYTGWLSQSPTSEKKPYLFKVSAADDMSLKQISLRFAEYVKVSKPVLRDLAHTMLDRRSTLRKSVFFTASSHKEVVAALCADGHSVHAKPKEANKGLVFLFTGQGAQWAQMGMSLMDDCPLFGSMLRECDRLLSELPDPPAWTIIEELSKAKETSNVDKAEFSQPLCTALQLGLVAVLESWGVAPDAVVGHSSGEICAAYAAGILSLRDAMAISYYRGLVLGCHPAQKPEGSMCAVGLNEDSAKALIEDLGGNVQIAAINSPNSCTLSGDAAAIKGIVKQLIEEKRFCRELKVDQAYHSHHMFPLAPKYENKLVRAKITPLRDNAKCAMYSSVYGRRMDASEYTPSYWKQNMISTVTFQAALEECMNGHPDAAAIIEIGPHSALKGPAQEILHALGKPHLPVEPFTKFLGRIEDDIPNRPSWRNRLMLKEIIWLQELMAEGLTEIPAAAYLLMALEAARQLSGNKSSDAYSLCVSNVHFEQPLLLSTFSDAHSGLEIQLIARKTDGTDKIAFEIFSQPSADEGSWTRHCYGNFETQAIAESPVLNLPKLLHDQSLLDKARTLKLSVGVGVSSLKLSLEGSSGEFERDTDDMDTYAVHPSILNSILELPPVSLMGQNLPAEHRLSSVASITVSILRLGSDYGRFTTRIKPSEFYNVESDIQISQCDRIISLKGLNHQATKLIHQKPALNSLFFKPVLLPDVTRLSVAAPMSISRCAELLTYKWPMCDIKINGVPERCTLSILKAFGAAGGQARSYFRSIECSSIPPGVVSDRIQLVDGSDMTSKYHMVITHNNPPAGLLSEHLLSGGFLCIPKAHLEVLECKTNTSFEFVCDISGLGSDSWALLRKITDPNAVSAGRRAVLFTNQGGLPFRNALGKLESIPLEPAPVRHFCKRNSFARFDAIVIDFLGKSAITTWTGSVLMPWVQTLLKSADSILWVTRNSHESPYAKVAGSLLRTLQSEQPSLRISWLLTDETVNKNLDTFASQVEQAFVRMIEGENELVTKTGGLGLKILRYLPDDDLSVDTGLSLPRQVRSPLGEADYSLGFAVPGEPVILSYKDSAMQSLSGDTTEVLVEASAVGIDDLHMFSGRTNIQVPRSRPGLFFAGRVLNSQDSEFPPGSRVVGWHHDHTHRKKLSVQSYDVCRYPSSTQPSHAASRYSAIAVACCIVDGAARARQGETFQINVQGSLLNAVEQICRRLGALVPSSCTRSKADFVVTFKCPEGIRVNDRPIEVASYLQSDHGRAMVQRSWQELANLPLQIDEYEVADYKEAFNNAKHPYSTVLLHRNTAKIVKHVPMYREAAHMFMDHANYIVIGGLGGLGRFICSWMIENGAKHITTISRSGADTLEARNAVSAMNASGAFIQCVKADACDRKAISKIFSKLRSKCPIKGVINLAMVLGDAPMASMTAEEWDRGLRVKIDSSWILHEETLQDPLEFFILFSSIASVLGNRSQGNYNVANTFLNALAEYRQSLDLPGISVALGAVTDMGVLYTLSKPDMLQILSRSGLTYLTKYHLAKIMEAAILESPRRDRSLVLTGLNMFEREADGSLAGRTDPLFWTDWPEFGHLQQYKLSTVVDGTKISQAPLKDQVADMRHKGDTEQIRGAVRNAFLTFLSQLLGFGVDAFDPSQALMMYGIDSLSGVSCQYWFHKELGVDVSAGKVLGGDSIENIVGGVFQKLTSDL</sequence>
<evidence type="ECO:0000313" key="9">
    <source>
        <dbReference type="Proteomes" id="UP000593566"/>
    </source>
</evidence>
<dbReference type="InterPro" id="IPR013968">
    <property type="entry name" value="PKS_KR"/>
</dbReference>
<feature type="domain" description="PKS/mFAS DH" evidence="7">
    <location>
        <begin position="835"/>
        <end position="1113"/>
    </location>
</feature>
<dbReference type="InterPro" id="IPR042104">
    <property type="entry name" value="PKS_dehydratase_sf"/>
</dbReference>
<evidence type="ECO:0000259" key="7">
    <source>
        <dbReference type="PROSITE" id="PS52019"/>
    </source>
</evidence>
<dbReference type="Gene3D" id="3.40.50.720">
    <property type="entry name" value="NAD(P)-binding Rossmann-like Domain"/>
    <property type="match status" value="2"/>
</dbReference>
<dbReference type="InterPro" id="IPR020841">
    <property type="entry name" value="PKS_Beta-ketoAc_synthase_dom"/>
</dbReference>
<dbReference type="SUPFAM" id="SSF47336">
    <property type="entry name" value="ACP-like"/>
    <property type="match status" value="1"/>
</dbReference>
<dbReference type="Gene3D" id="3.10.129.110">
    <property type="entry name" value="Polyketide synthase dehydratase"/>
    <property type="match status" value="1"/>
</dbReference>
<dbReference type="GeneID" id="59336667"/>
<dbReference type="CDD" id="cd05274">
    <property type="entry name" value="KR_FAS_SDR_x"/>
    <property type="match status" value="1"/>
</dbReference>
<dbReference type="Pfam" id="PF00109">
    <property type="entry name" value="ketoacyl-synt"/>
    <property type="match status" value="1"/>
</dbReference>
<dbReference type="Pfam" id="PF16197">
    <property type="entry name" value="KAsynt_C_assoc"/>
    <property type="match status" value="1"/>
</dbReference>
<dbReference type="GO" id="GO:0031177">
    <property type="term" value="F:phosphopantetheine binding"/>
    <property type="evidence" value="ECO:0007669"/>
    <property type="project" value="InterPro"/>
</dbReference>
<feature type="domain" description="Ketosynthase family 3 (KS3)" evidence="6">
    <location>
        <begin position="6"/>
        <end position="430"/>
    </location>
</feature>
<proteinExistence type="predicted"/>
<dbReference type="PROSITE" id="PS52019">
    <property type="entry name" value="PKS_MFAS_DH"/>
    <property type="match status" value="1"/>
</dbReference>